<sequence length="179" mass="19925">MTDKIRIAGIIRESIVDGKGLRFVVFGQGCPHRCPGCHNPQTHDFSGGKLIPIASLTQEIRKNPLLQGVTFSGGEPFAQPEAFSALAREIKAFSRKLDLTVYSGYTYEQLLDLPGATELLNLCDYLIDGPFILEERDISLKFRGSRNQRYIDLNRTRLAGKVVLAAESIVPARKRYQTA</sequence>
<evidence type="ECO:0000256" key="8">
    <source>
        <dbReference type="ARBA" id="ARBA00023002"/>
    </source>
</evidence>
<dbReference type="AlphaFoldDB" id="A0A9D1FQD2"/>
<comment type="similarity">
    <text evidence="3 12">Belongs to the organic radical-activating enzymes family.</text>
</comment>
<name>A0A9D1FQD2_9FIRM</name>
<comment type="catalytic activity">
    <reaction evidence="11">
        <text>glycyl-[protein] + reduced [flavodoxin] + S-adenosyl-L-methionine = glycin-2-yl radical-[protein] + semiquinone [flavodoxin] + 5'-deoxyadenosine + L-methionine + H(+)</text>
        <dbReference type="Rhea" id="RHEA:61976"/>
        <dbReference type="Rhea" id="RHEA-COMP:10622"/>
        <dbReference type="Rhea" id="RHEA-COMP:14480"/>
        <dbReference type="Rhea" id="RHEA-COMP:15993"/>
        <dbReference type="Rhea" id="RHEA-COMP:15994"/>
        <dbReference type="ChEBI" id="CHEBI:15378"/>
        <dbReference type="ChEBI" id="CHEBI:17319"/>
        <dbReference type="ChEBI" id="CHEBI:29947"/>
        <dbReference type="ChEBI" id="CHEBI:32722"/>
        <dbReference type="ChEBI" id="CHEBI:57618"/>
        <dbReference type="ChEBI" id="CHEBI:57844"/>
        <dbReference type="ChEBI" id="CHEBI:59789"/>
        <dbReference type="ChEBI" id="CHEBI:140311"/>
    </reaction>
</comment>
<dbReference type="GO" id="GO:0046872">
    <property type="term" value="F:metal ion binding"/>
    <property type="evidence" value="ECO:0007669"/>
    <property type="project" value="UniProtKB-KW"/>
</dbReference>
<dbReference type="SFLD" id="SFLDS00029">
    <property type="entry name" value="Radical_SAM"/>
    <property type="match status" value="1"/>
</dbReference>
<keyword evidence="5" id="KW-0004">4Fe-4S</keyword>
<evidence type="ECO:0000256" key="3">
    <source>
        <dbReference type="ARBA" id="ARBA00009777"/>
    </source>
</evidence>
<dbReference type="EMBL" id="DVJP01000076">
    <property type="protein sequence ID" value="HIS77425.1"/>
    <property type="molecule type" value="Genomic_DNA"/>
</dbReference>
<keyword evidence="8 12" id="KW-0560">Oxidoreductase</keyword>
<comment type="function">
    <text evidence="2 12">Activation of anaerobic ribonucleoside-triphosphate reductase under anaerobic conditions by generation of an organic free radical, using S-adenosylmethionine and reduced flavodoxin as cosubstrates to produce 5'-deoxy-adenosine.</text>
</comment>
<dbReference type="PANTHER" id="PTHR30352:SF2">
    <property type="entry name" value="ANAEROBIC RIBONUCLEOSIDE-TRIPHOSPHATE REDUCTASE-ACTIVATING PROTEIN"/>
    <property type="match status" value="1"/>
</dbReference>
<evidence type="ECO:0000313" key="15">
    <source>
        <dbReference type="Proteomes" id="UP000824002"/>
    </source>
</evidence>
<dbReference type="GO" id="GO:0043365">
    <property type="term" value="F:[formate-C-acetyltransferase]-activating enzyme activity"/>
    <property type="evidence" value="ECO:0007669"/>
    <property type="project" value="InterPro"/>
</dbReference>
<dbReference type="InterPro" id="IPR013785">
    <property type="entry name" value="Aldolase_TIM"/>
</dbReference>
<dbReference type="SFLD" id="SFLDG01066">
    <property type="entry name" value="organic_radical-activating_enz"/>
    <property type="match status" value="1"/>
</dbReference>
<evidence type="ECO:0000259" key="13">
    <source>
        <dbReference type="PROSITE" id="PS51918"/>
    </source>
</evidence>
<dbReference type="InterPro" id="IPR007197">
    <property type="entry name" value="rSAM"/>
</dbReference>
<dbReference type="PROSITE" id="PS01087">
    <property type="entry name" value="RADICAL_ACTIVATING"/>
    <property type="match status" value="1"/>
</dbReference>
<evidence type="ECO:0000256" key="11">
    <source>
        <dbReference type="ARBA" id="ARBA00047365"/>
    </source>
</evidence>
<evidence type="ECO:0000256" key="7">
    <source>
        <dbReference type="ARBA" id="ARBA00022723"/>
    </source>
</evidence>
<dbReference type="EC" id="1.97.1.-" evidence="12"/>
<evidence type="ECO:0000313" key="14">
    <source>
        <dbReference type="EMBL" id="HIS77425.1"/>
    </source>
</evidence>
<proteinExistence type="inferred from homology"/>
<dbReference type="InterPro" id="IPR012837">
    <property type="entry name" value="NrdG"/>
</dbReference>
<dbReference type="CDD" id="cd01335">
    <property type="entry name" value="Radical_SAM"/>
    <property type="match status" value="1"/>
</dbReference>
<evidence type="ECO:0000256" key="1">
    <source>
        <dbReference type="ARBA" id="ARBA00001966"/>
    </source>
</evidence>
<evidence type="ECO:0000256" key="5">
    <source>
        <dbReference type="ARBA" id="ARBA00022485"/>
    </source>
</evidence>
<keyword evidence="7" id="KW-0479">Metal-binding</keyword>
<dbReference type="PANTHER" id="PTHR30352">
    <property type="entry name" value="PYRUVATE FORMATE-LYASE-ACTIVATING ENZYME"/>
    <property type="match status" value="1"/>
</dbReference>
<keyword evidence="10" id="KW-0411">Iron-sulfur</keyword>
<dbReference type="Pfam" id="PF13353">
    <property type="entry name" value="Fer4_12"/>
    <property type="match status" value="1"/>
</dbReference>
<comment type="cofactor">
    <cofactor evidence="1">
        <name>[4Fe-4S] cluster</name>
        <dbReference type="ChEBI" id="CHEBI:49883"/>
    </cofactor>
</comment>
<reference evidence="14" key="2">
    <citation type="journal article" date="2021" name="PeerJ">
        <title>Extensive microbial diversity within the chicken gut microbiome revealed by metagenomics and culture.</title>
        <authorList>
            <person name="Gilroy R."/>
            <person name="Ravi A."/>
            <person name="Getino M."/>
            <person name="Pursley I."/>
            <person name="Horton D.L."/>
            <person name="Alikhan N.F."/>
            <person name="Baker D."/>
            <person name="Gharbi K."/>
            <person name="Hall N."/>
            <person name="Watson M."/>
            <person name="Adriaenssens E.M."/>
            <person name="Foster-Nyarko E."/>
            <person name="Jarju S."/>
            <person name="Secka A."/>
            <person name="Antonio M."/>
            <person name="Oren A."/>
            <person name="Chaudhuri R.R."/>
            <person name="La Ragione R."/>
            <person name="Hildebrand F."/>
            <person name="Pallen M.J."/>
        </authorList>
    </citation>
    <scope>NUCLEOTIDE SEQUENCE</scope>
    <source>
        <strain evidence="14">CHK199-13235</strain>
    </source>
</reference>
<evidence type="ECO:0000256" key="2">
    <source>
        <dbReference type="ARBA" id="ARBA00003852"/>
    </source>
</evidence>
<evidence type="ECO:0000256" key="12">
    <source>
        <dbReference type="PIRNR" id="PIRNR000368"/>
    </source>
</evidence>
<keyword evidence="6" id="KW-0949">S-adenosyl-L-methionine</keyword>
<dbReference type="Gene3D" id="3.20.20.70">
    <property type="entry name" value="Aldolase class I"/>
    <property type="match status" value="1"/>
</dbReference>
<accession>A0A9D1FQD2</accession>
<dbReference type="InterPro" id="IPR034457">
    <property type="entry name" value="Organic_radical-activating"/>
</dbReference>
<dbReference type="NCBIfam" id="TIGR02491">
    <property type="entry name" value="NrdG"/>
    <property type="match status" value="1"/>
</dbReference>
<protein>
    <recommendedName>
        <fullName evidence="4 12">Anaerobic ribonucleoside-triphosphate reductase-activating protein</fullName>
        <ecNumber evidence="12">1.97.1.-</ecNumber>
    </recommendedName>
</protein>
<evidence type="ECO:0000256" key="6">
    <source>
        <dbReference type="ARBA" id="ARBA00022691"/>
    </source>
</evidence>
<dbReference type="GO" id="GO:0051539">
    <property type="term" value="F:4 iron, 4 sulfur cluster binding"/>
    <property type="evidence" value="ECO:0007669"/>
    <property type="project" value="UniProtKB-KW"/>
</dbReference>
<dbReference type="Proteomes" id="UP000824002">
    <property type="component" value="Unassembled WGS sequence"/>
</dbReference>
<organism evidence="14 15">
    <name type="scientific">Candidatus Merdivicinus excrementipullorum</name>
    <dbReference type="NCBI Taxonomy" id="2840867"/>
    <lineage>
        <taxon>Bacteria</taxon>
        <taxon>Bacillati</taxon>
        <taxon>Bacillota</taxon>
        <taxon>Clostridia</taxon>
        <taxon>Eubacteriales</taxon>
        <taxon>Oscillospiraceae</taxon>
        <taxon>Oscillospiraceae incertae sedis</taxon>
        <taxon>Candidatus Merdivicinus</taxon>
    </lineage>
</organism>
<dbReference type="InterPro" id="IPR001989">
    <property type="entry name" value="Radical_activat_CS"/>
</dbReference>
<dbReference type="SUPFAM" id="SSF102114">
    <property type="entry name" value="Radical SAM enzymes"/>
    <property type="match status" value="1"/>
</dbReference>
<evidence type="ECO:0000256" key="4">
    <source>
        <dbReference type="ARBA" id="ARBA00014281"/>
    </source>
</evidence>
<dbReference type="SFLD" id="SFLDG01063">
    <property type="entry name" value="activating_enzymes__group_1"/>
    <property type="match status" value="1"/>
</dbReference>
<feature type="domain" description="Radical SAM core" evidence="13">
    <location>
        <begin position="16"/>
        <end position="179"/>
    </location>
</feature>
<dbReference type="PIRSF" id="PIRSF000368">
    <property type="entry name" value="NrdG"/>
    <property type="match status" value="1"/>
</dbReference>
<evidence type="ECO:0000256" key="10">
    <source>
        <dbReference type="ARBA" id="ARBA00023014"/>
    </source>
</evidence>
<gene>
    <name evidence="14" type="primary">nrdG</name>
    <name evidence="14" type="ORF">IAB51_11565</name>
</gene>
<evidence type="ECO:0000256" key="9">
    <source>
        <dbReference type="ARBA" id="ARBA00023004"/>
    </source>
</evidence>
<comment type="caution">
    <text evidence="14">The sequence shown here is derived from an EMBL/GenBank/DDBJ whole genome shotgun (WGS) entry which is preliminary data.</text>
</comment>
<dbReference type="InterPro" id="IPR058240">
    <property type="entry name" value="rSAM_sf"/>
</dbReference>
<keyword evidence="9" id="KW-0408">Iron</keyword>
<dbReference type="SFLD" id="SFLDF00299">
    <property type="entry name" value="anaerobic_ribonucleoside-triph"/>
    <property type="match status" value="1"/>
</dbReference>
<dbReference type="PROSITE" id="PS51918">
    <property type="entry name" value="RADICAL_SAM"/>
    <property type="match status" value="1"/>
</dbReference>
<reference evidence="14" key="1">
    <citation type="submission" date="2020-10" db="EMBL/GenBank/DDBJ databases">
        <authorList>
            <person name="Gilroy R."/>
        </authorList>
    </citation>
    <scope>NUCLEOTIDE SEQUENCE</scope>
    <source>
        <strain evidence="14">CHK199-13235</strain>
    </source>
</reference>
<dbReference type="GO" id="GO:0004748">
    <property type="term" value="F:ribonucleoside-diphosphate reductase activity, thioredoxin disulfide as acceptor"/>
    <property type="evidence" value="ECO:0007669"/>
    <property type="project" value="TreeGrafter"/>
</dbReference>